<evidence type="ECO:0000313" key="2">
    <source>
        <dbReference type="EMBL" id="AVP99910.1"/>
    </source>
</evidence>
<name>A0A2P1PYK3_9GAMM</name>
<dbReference type="AlphaFoldDB" id="A0A2P1PYK3"/>
<dbReference type="PROSITE" id="PS50206">
    <property type="entry name" value="RHODANESE_3"/>
    <property type="match status" value="1"/>
</dbReference>
<dbReference type="InterPro" id="IPR036873">
    <property type="entry name" value="Rhodanese-like_dom_sf"/>
</dbReference>
<reference evidence="2 3" key="2">
    <citation type="submission" date="2018-03" db="EMBL/GenBank/DDBJ databases">
        <authorList>
            <person name="Keele B.F."/>
        </authorList>
    </citation>
    <scope>NUCLEOTIDE SEQUENCE [LARGE SCALE GENOMIC DNA]</scope>
    <source>
        <strain evidence="2 3">D13</strain>
    </source>
</reference>
<dbReference type="InterPro" id="IPR050229">
    <property type="entry name" value="GlpE_sulfurtransferase"/>
</dbReference>
<reference evidence="2 3" key="1">
    <citation type="submission" date="2018-03" db="EMBL/GenBank/DDBJ databases">
        <title>Ahniella affigens gen. nov., sp. nov., a gammaproteobacterium isolated from sandy soil near a stream.</title>
        <authorList>
            <person name="Ko Y."/>
            <person name="Kim J.-H."/>
        </authorList>
    </citation>
    <scope>NUCLEOTIDE SEQUENCE [LARGE SCALE GENOMIC DNA]</scope>
    <source>
        <strain evidence="2 3">D13</strain>
    </source>
</reference>
<dbReference type="SMART" id="SM00450">
    <property type="entry name" value="RHOD"/>
    <property type="match status" value="1"/>
</dbReference>
<evidence type="ECO:0000313" key="3">
    <source>
        <dbReference type="Proteomes" id="UP000241074"/>
    </source>
</evidence>
<proteinExistence type="predicted"/>
<dbReference type="PANTHER" id="PTHR43031:SF18">
    <property type="entry name" value="RHODANESE-RELATED SULFURTRANSFERASES"/>
    <property type="match status" value="1"/>
</dbReference>
<dbReference type="CDD" id="cd00158">
    <property type="entry name" value="RHOD"/>
    <property type="match status" value="1"/>
</dbReference>
<dbReference type="Proteomes" id="UP000241074">
    <property type="component" value="Chromosome"/>
</dbReference>
<accession>A0A2P1PYK3</accession>
<dbReference type="OrthoDB" id="9814704at2"/>
<organism evidence="2 3">
    <name type="scientific">Ahniella affigens</name>
    <dbReference type="NCBI Taxonomy" id="2021234"/>
    <lineage>
        <taxon>Bacteria</taxon>
        <taxon>Pseudomonadati</taxon>
        <taxon>Pseudomonadota</taxon>
        <taxon>Gammaproteobacteria</taxon>
        <taxon>Lysobacterales</taxon>
        <taxon>Rhodanobacteraceae</taxon>
        <taxon>Ahniella</taxon>
    </lineage>
</organism>
<sequence length="172" mass="18488">MARFPAFLVPLLQGLRLKIGLSTRARSGRGMQSAFNGNTRTARNLRIPVMFGAFKSMFGLSDRELSPQETLQRIQGGALVVDVREPDEFTHGSIPHALNVPLSQIELRGADALRAAGVSVKTVDVVLICRSGTRSSTAIKQLKPELGPHGFNLQGGLMAWVGAGLPVHRGHS</sequence>
<dbReference type="Gene3D" id="3.40.250.10">
    <property type="entry name" value="Rhodanese-like domain"/>
    <property type="match status" value="1"/>
</dbReference>
<feature type="domain" description="Rhodanese" evidence="1">
    <location>
        <begin position="74"/>
        <end position="169"/>
    </location>
</feature>
<dbReference type="KEGG" id="xba:C7S18_23240"/>
<dbReference type="EMBL" id="CP027860">
    <property type="protein sequence ID" value="AVP99910.1"/>
    <property type="molecule type" value="Genomic_DNA"/>
</dbReference>
<dbReference type="SUPFAM" id="SSF52821">
    <property type="entry name" value="Rhodanese/Cell cycle control phosphatase"/>
    <property type="match status" value="1"/>
</dbReference>
<protein>
    <recommendedName>
        <fullName evidence="1">Rhodanese domain-containing protein</fullName>
    </recommendedName>
</protein>
<gene>
    <name evidence="2" type="ORF">C7S18_23240</name>
</gene>
<dbReference type="PANTHER" id="PTHR43031">
    <property type="entry name" value="FAD-DEPENDENT OXIDOREDUCTASE"/>
    <property type="match status" value="1"/>
</dbReference>
<keyword evidence="3" id="KW-1185">Reference proteome</keyword>
<dbReference type="Pfam" id="PF00581">
    <property type="entry name" value="Rhodanese"/>
    <property type="match status" value="1"/>
</dbReference>
<evidence type="ECO:0000259" key="1">
    <source>
        <dbReference type="PROSITE" id="PS50206"/>
    </source>
</evidence>
<dbReference type="InterPro" id="IPR001763">
    <property type="entry name" value="Rhodanese-like_dom"/>
</dbReference>